<feature type="transmembrane region" description="Helical" evidence="8">
    <location>
        <begin position="6"/>
        <end position="24"/>
    </location>
</feature>
<protein>
    <submittedName>
        <fullName evidence="9">Permease</fullName>
    </submittedName>
</protein>
<reference evidence="9 10" key="1">
    <citation type="submission" date="2023-07" db="EMBL/GenBank/DDBJ databases">
        <title>Genomic Encyclopedia of Type Strains, Phase IV (KMG-IV): sequencing the most valuable type-strain genomes for metagenomic binning, comparative biology and taxonomic classification.</title>
        <authorList>
            <person name="Goeker M."/>
        </authorList>
    </citation>
    <scope>NUCLEOTIDE SEQUENCE [LARGE SCALE GENOMIC DNA]</scope>
    <source>
        <strain evidence="9 10">DSM 19092</strain>
    </source>
</reference>
<keyword evidence="4" id="KW-1003">Cell membrane</keyword>
<feature type="transmembrane region" description="Helical" evidence="8">
    <location>
        <begin position="163"/>
        <end position="183"/>
    </location>
</feature>
<proteinExistence type="inferred from homology"/>
<feature type="transmembrane region" description="Helical" evidence="8">
    <location>
        <begin position="36"/>
        <end position="55"/>
    </location>
</feature>
<keyword evidence="7 8" id="KW-0472">Membrane</keyword>
<feature type="transmembrane region" description="Helical" evidence="8">
    <location>
        <begin position="288"/>
        <end position="310"/>
    </location>
</feature>
<evidence type="ECO:0000256" key="4">
    <source>
        <dbReference type="ARBA" id="ARBA00022475"/>
    </source>
</evidence>
<evidence type="ECO:0000256" key="3">
    <source>
        <dbReference type="ARBA" id="ARBA00022448"/>
    </source>
</evidence>
<organism evidence="9 10">
    <name type="scientific">Aeribacillus alveayuensis</name>
    <dbReference type="NCBI Taxonomy" id="279215"/>
    <lineage>
        <taxon>Bacteria</taxon>
        <taxon>Bacillati</taxon>
        <taxon>Bacillota</taxon>
        <taxon>Bacilli</taxon>
        <taxon>Bacillales</taxon>
        <taxon>Bacillaceae</taxon>
        <taxon>Aeribacillus</taxon>
    </lineage>
</organism>
<feature type="transmembrane region" description="Helical" evidence="8">
    <location>
        <begin position="129"/>
        <end position="151"/>
    </location>
</feature>
<keyword evidence="3" id="KW-0813">Transport</keyword>
<name>A0ABT9VLW3_9BACI</name>
<evidence type="ECO:0000313" key="10">
    <source>
        <dbReference type="Proteomes" id="UP001225646"/>
    </source>
</evidence>
<evidence type="ECO:0000256" key="8">
    <source>
        <dbReference type="SAM" id="Phobius"/>
    </source>
</evidence>
<gene>
    <name evidence="9" type="ORF">J2S06_001040</name>
</gene>
<feature type="transmembrane region" description="Helical" evidence="8">
    <location>
        <begin position="102"/>
        <end position="123"/>
    </location>
</feature>
<keyword evidence="10" id="KW-1185">Reference proteome</keyword>
<evidence type="ECO:0000256" key="2">
    <source>
        <dbReference type="ARBA" id="ARBA00010145"/>
    </source>
</evidence>
<dbReference type="Proteomes" id="UP001225646">
    <property type="component" value="Unassembled WGS sequence"/>
</dbReference>
<feature type="transmembrane region" description="Helical" evidence="8">
    <location>
        <begin position="259"/>
        <end position="276"/>
    </location>
</feature>
<feature type="transmembrane region" description="Helical" evidence="8">
    <location>
        <begin position="67"/>
        <end position="90"/>
    </location>
</feature>
<evidence type="ECO:0000313" key="9">
    <source>
        <dbReference type="EMBL" id="MDQ0161966.1"/>
    </source>
</evidence>
<dbReference type="InterPro" id="IPR004776">
    <property type="entry name" value="Mem_transp_PIN-like"/>
</dbReference>
<dbReference type="InterPro" id="IPR038770">
    <property type="entry name" value="Na+/solute_symporter_sf"/>
</dbReference>
<feature type="transmembrane region" description="Helical" evidence="8">
    <location>
        <begin position="195"/>
        <end position="216"/>
    </location>
</feature>
<dbReference type="Gene3D" id="1.20.1530.20">
    <property type="match status" value="2"/>
</dbReference>
<keyword evidence="6 8" id="KW-1133">Transmembrane helix</keyword>
<feature type="transmembrane region" description="Helical" evidence="8">
    <location>
        <begin position="228"/>
        <end position="253"/>
    </location>
</feature>
<dbReference type="EMBL" id="JAUSTR010000002">
    <property type="protein sequence ID" value="MDQ0161966.1"/>
    <property type="molecule type" value="Genomic_DNA"/>
</dbReference>
<sequence length="311" mass="34243">MDMSTLLSSFGIMTIIILLGFIIARKYKVTAESKQLLIIIIIHIAVPSIILNGIFNTDMNGTTLAKMFMIFLLSIMFNTVGILLGWFSAVIFRFRAIKAKKIAILSGLGNTGFIGIPLCERLFGPEGGLLAAIYDAGLDVVAFTLVIVLLQKNEKFSFRSFKAIMNMPIAAIMIGVSIAIIGYQPPLLIKHLTSTLANLAAPLAMIYIGLLIPEFLKEKKKIPVRFVSLSLIMKLFIIPLLFIMILQIMPIAVEVKNVVSIQVSMPTFMLATVLFAKYANDEETAVMITIYSTILSLITVPLIVYATSLFL</sequence>
<evidence type="ECO:0000256" key="6">
    <source>
        <dbReference type="ARBA" id="ARBA00022989"/>
    </source>
</evidence>
<dbReference type="Pfam" id="PF03547">
    <property type="entry name" value="Mem_trans"/>
    <property type="match status" value="1"/>
</dbReference>
<evidence type="ECO:0000256" key="1">
    <source>
        <dbReference type="ARBA" id="ARBA00004651"/>
    </source>
</evidence>
<evidence type="ECO:0000256" key="7">
    <source>
        <dbReference type="ARBA" id="ARBA00023136"/>
    </source>
</evidence>
<evidence type="ECO:0000256" key="5">
    <source>
        <dbReference type="ARBA" id="ARBA00022692"/>
    </source>
</evidence>
<accession>A0ABT9VLW3</accession>
<dbReference type="PANTHER" id="PTHR36838:SF3">
    <property type="entry name" value="TRANSPORTER AUXIN EFFLUX CARRIER EC FAMILY"/>
    <property type="match status" value="1"/>
</dbReference>
<comment type="similarity">
    <text evidence="2">Belongs to the auxin efflux carrier (TC 2.A.69) family.</text>
</comment>
<keyword evidence="5 8" id="KW-0812">Transmembrane</keyword>
<comment type="caution">
    <text evidence="9">The sequence shown here is derived from an EMBL/GenBank/DDBJ whole genome shotgun (WGS) entry which is preliminary data.</text>
</comment>
<dbReference type="PANTHER" id="PTHR36838">
    <property type="entry name" value="AUXIN EFFLUX CARRIER FAMILY PROTEIN"/>
    <property type="match status" value="1"/>
</dbReference>
<comment type="subcellular location">
    <subcellularLocation>
        <location evidence="1">Cell membrane</location>
        <topology evidence="1">Multi-pass membrane protein</topology>
    </subcellularLocation>
</comment>